<accession>A0A0D2AX47</accession>
<dbReference type="PANTHER" id="PTHR12834:SF12">
    <property type="entry name" value="SIGNAL RECOGNITION PARTICLE 9 KDA PROTEIN"/>
    <property type="match status" value="1"/>
</dbReference>
<feature type="region of interest" description="Disordered" evidence="1">
    <location>
        <begin position="114"/>
        <end position="163"/>
    </location>
</feature>
<dbReference type="Pfam" id="PF05486">
    <property type="entry name" value="SRP9-21"/>
    <property type="match status" value="1"/>
</dbReference>
<name>A0A0D2AX47_9PEZI</name>
<reference evidence="3 4" key="1">
    <citation type="submission" date="2015-01" db="EMBL/GenBank/DDBJ databases">
        <title>The Genome Sequence of Ochroconis gallopava CBS43764.</title>
        <authorList>
            <consortium name="The Broad Institute Genomics Platform"/>
            <person name="Cuomo C."/>
            <person name="de Hoog S."/>
            <person name="Gorbushina A."/>
            <person name="Stielow B."/>
            <person name="Teixiera M."/>
            <person name="Abouelleil A."/>
            <person name="Chapman S.B."/>
            <person name="Priest M."/>
            <person name="Young S.K."/>
            <person name="Wortman J."/>
            <person name="Nusbaum C."/>
            <person name="Birren B."/>
        </authorList>
    </citation>
    <scope>NUCLEOTIDE SEQUENCE [LARGE SCALE GENOMIC DNA]</scope>
    <source>
        <strain evidence="3 4">CBS 43764</strain>
    </source>
</reference>
<dbReference type="VEuPathDB" id="FungiDB:PV09_05069"/>
<dbReference type="GeneID" id="27313042"/>
<evidence type="ECO:0000313" key="4">
    <source>
        <dbReference type="Proteomes" id="UP000053259"/>
    </source>
</evidence>
<feature type="region of interest" description="Disordered" evidence="1">
    <location>
        <begin position="28"/>
        <end position="63"/>
    </location>
</feature>
<dbReference type="OrthoDB" id="5419752at2759"/>
<dbReference type="PANTHER" id="PTHR12834">
    <property type="entry name" value="SIGNAL RECOGNITION PARTICLE 9 KDA PROTEIN"/>
    <property type="match status" value="1"/>
</dbReference>
<dbReference type="Proteomes" id="UP000053259">
    <property type="component" value="Unassembled WGS sequence"/>
</dbReference>
<dbReference type="InterPro" id="IPR039432">
    <property type="entry name" value="SRP9_dom"/>
</dbReference>
<evidence type="ECO:0000256" key="1">
    <source>
        <dbReference type="SAM" id="MobiDB-lite"/>
    </source>
</evidence>
<dbReference type="InParanoid" id="A0A0D2AX47"/>
<dbReference type="AlphaFoldDB" id="A0A0D2AX47"/>
<dbReference type="STRING" id="253628.A0A0D2AX47"/>
<dbReference type="InterPro" id="IPR039914">
    <property type="entry name" value="SRP9-like"/>
</dbReference>
<protein>
    <recommendedName>
        <fullName evidence="2">SRP9 domain-containing protein</fullName>
    </recommendedName>
</protein>
<dbReference type="GO" id="GO:0006614">
    <property type="term" value="P:SRP-dependent cotranslational protein targeting to membrane"/>
    <property type="evidence" value="ECO:0007669"/>
    <property type="project" value="InterPro"/>
</dbReference>
<evidence type="ECO:0000259" key="2">
    <source>
        <dbReference type="Pfam" id="PF05486"/>
    </source>
</evidence>
<evidence type="ECO:0000313" key="3">
    <source>
        <dbReference type="EMBL" id="KIW03764.1"/>
    </source>
</evidence>
<feature type="domain" description="SRP9" evidence="2">
    <location>
        <begin position="4"/>
        <end position="105"/>
    </location>
</feature>
<dbReference type="RefSeq" id="XP_016213633.1">
    <property type="nucleotide sequence ID" value="XM_016358532.1"/>
</dbReference>
<sequence>MPKFKSSQEWLEQSALLLKAYPTTTKITAKYNLPNPKKPLKSRKRKAPADDEDATKTENEAQTRLATLEVRTYNPEAGVVLKYSTTRGWEVGRLMASLGKLGRHMAALPELAEDAVMPDAKEEGVGVQTPATEMAGEKSKPSETEGRGGLGSGGGKKKKKSKR</sequence>
<dbReference type="HOGENOM" id="CLU_096859_0_0_1"/>
<proteinExistence type="predicted"/>
<gene>
    <name evidence="3" type="ORF">PV09_05069</name>
</gene>
<feature type="compositionally biased region" description="Basic and acidic residues" evidence="1">
    <location>
        <begin position="135"/>
        <end position="146"/>
    </location>
</feature>
<dbReference type="GO" id="GO:0005786">
    <property type="term" value="C:signal recognition particle, endoplasmic reticulum targeting"/>
    <property type="evidence" value="ECO:0007669"/>
    <property type="project" value="TreeGrafter"/>
</dbReference>
<dbReference type="EMBL" id="KN847543">
    <property type="protein sequence ID" value="KIW03764.1"/>
    <property type="molecule type" value="Genomic_DNA"/>
</dbReference>
<keyword evidence="4" id="KW-1185">Reference proteome</keyword>
<organism evidence="3 4">
    <name type="scientific">Verruconis gallopava</name>
    <dbReference type="NCBI Taxonomy" id="253628"/>
    <lineage>
        <taxon>Eukaryota</taxon>
        <taxon>Fungi</taxon>
        <taxon>Dikarya</taxon>
        <taxon>Ascomycota</taxon>
        <taxon>Pezizomycotina</taxon>
        <taxon>Dothideomycetes</taxon>
        <taxon>Pleosporomycetidae</taxon>
        <taxon>Venturiales</taxon>
        <taxon>Sympoventuriaceae</taxon>
        <taxon>Verruconis</taxon>
    </lineage>
</organism>